<dbReference type="WBParaSite" id="TTAC_0000548001-mRNA-1">
    <property type="protein sequence ID" value="TTAC_0000548001-mRNA-1"/>
    <property type="gene ID" value="TTAC_0000548001"/>
</dbReference>
<evidence type="ECO:0000313" key="4">
    <source>
        <dbReference type="WBParaSite" id="TTAC_0000548001-mRNA-1"/>
    </source>
</evidence>
<dbReference type="EMBL" id="UYWX01007645">
    <property type="protein sequence ID" value="VDM27050.1"/>
    <property type="molecule type" value="Genomic_DNA"/>
</dbReference>
<dbReference type="STRING" id="6205.A0A0R3WXJ0"/>
<reference evidence="4" key="1">
    <citation type="submission" date="2017-02" db="UniProtKB">
        <authorList>
            <consortium name="WormBaseParasite"/>
        </authorList>
    </citation>
    <scope>IDENTIFICATION</scope>
</reference>
<sequence length="175" mass="19401">MERTNHRSGLNKSCLQQPLATTNQRSKVASNQSPAKTTPASTLTNEKSEADPYAWVEEEEEEEVKPEPEPKPSVFAVKEEDEEDDGIKPWFWPASRDIVKPTPSVAAPPHPSHPLSTDGRVSSKDVPLLSPLANGTGVEAKITNNVSMEKKDVSYYLRRVEDTSTDTTFDFCDMV</sequence>
<dbReference type="AlphaFoldDB" id="A0A0R3WXJ0"/>
<evidence type="ECO:0000256" key="1">
    <source>
        <dbReference type="SAM" id="MobiDB-lite"/>
    </source>
</evidence>
<name>A0A0R3WXJ0_HYDTA</name>
<dbReference type="Proteomes" id="UP000274429">
    <property type="component" value="Unassembled WGS sequence"/>
</dbReference>
<protein>
    <submittedName>
        <fullName evidence="4">PWWP domain-containing protein</fullName>
    </submittedName>
</protein>
<evidence type="ECO:0000313" key="2">
    <source>
        <dbReference type="EMBL" id="VDM27050.1"/>
    </source>
</evidence>
<gene>
    <name evidence="2" type="ORF">TTAC_LOCUS5464</name>
</gene>
<accession>A0A0R3WXJ0</accession>
<reference evidence="2 3" key="2">
    <citation type="submission" date="2018-11" db="EMBL/GenBank/DDBJ databases">
        <authorList>
            <consortium name="Pathogen Informatics"/>
        </authorList>
    </citation>
    <scope>NUCLEOTIDE SEQUENCE [LARGE SCALE GENOMIC DNA]</scope>
</reference>
<keyword evidence="3" id="KW-1185">Reference proteome</keyword>
<evidence type="ECO:0000313" key="3">
    <source>
        <dbReference type="Proteomes" id="UP000274429"/>
    </source>
</evidence>
<feature type="compositionally biased region" description="Polar residues" evidence="1">
    <location>
        <begin position="7"/>
        <end position="45"/>
    </location>
</feature>
<proteinExistence type="predicted"/>
<feature type="region of interest" description="Disordered" evidence="1">
    <location>
        <begin position="1"/>
        <end position="89"/>
    </location>
</feature>
<organism evidence="4">
    <name type="scientific">Hydatigena taeniaeformis</name>
    <name type="common">Feline tapeworm</name>
    <name type="synonym">Taenia taeniaeformis</name>
    <dbReference type="NCBI Taxonomy" id="6205"/>
    <lineage>
        <taxon>Eukaryota</taxon>
        <taxon>Metazoa</taxon>
        <taxon>Spiralia</taxon>
        <taxon>Lophotrochozoa</taxon>
        <taxon>Platyhelminthes</taxon>
        <taxon>Cestoda</taxon>
        <taxon>Eucestoda</taxon>
        <taxon>Cyclophyllidea</taxon>
        <taxon>Taeniidae</taxon>
        <taxon>Hydatigera</taxon>
    </lineage>
</organism>
<feature type="region of interest" description="Disordered" evidence="1">
    <location>
        <begin position="101"/>
        <end position="127"/>
    </location>
</feature>